<accession>A0A0A3IBA3</accession>
<evidence type="ECO:0000313" key="3">
    <source>
        <dbReference type="Proteomes" id="UP000030437"/>
    </source>
</evidence>
<keyword evidence="3" id="KW-1185">Reference proteome</keyword>
<keyword evidence="1" id="KW-0472">Membrane</keyword>
<feature type="transmembrane region" description="Helical" evidence="1">
    <location>
        <begin position="6"/>
        <end position="21"/>
    </location>
</feature>
<organism evidence="2 3">
    <name type="scientific">Lysinibacillus odysseyi 34hs-1 = NBRC 100172</name>
    <dbReference type="NCBI Taxonomy" id="1220589"/>
    <lineage>
        <taxon>Bacteria</taxon>
        <taxon>Bacillati</taxon>
        <taxon>Bacillota</taxon>
        <taxon>Bacilli</taxon>
        <taxon>Bacillales</taxon>
        <taxon>Bacillaceae</taxon>
        <taxon>Lysinibacillus</taxon>
    </lineage>
</organism>
<protein>
    <recommendedName>
        <fullName evidence="4">Phospholipid phosphatase</fullName>
    </recommendedName>
</protein>
<dbReference type="OrthoDB" id="4331374at2"/>
<feature type="transmembrane region" description="Helical" evidence="1">
    <location>
        <begin position="97"/>
        <end position="122"/>
    </location>
</feature>
<evidence type="ECO:0008006" key="4">
    <source>
        <dbReference type="Google" id="ProtNLM"/>
    </source>
</evidence>
<keyword evidence="1" id="KW-0812">Transmembrane</keyword>
<dbReference type="eggNOG" id="COG1073">
    <property type="taxonomic scope" value="Bacteria"/>
</dbReference>
<feature type="transmembrane region" description="Helical" evidence="1">
    <location>
        <begin position="142"/>
        <end position="162"/>
    </location>
</feature>
<dbReference type="AlphaFoldDB" id="A0A0A3IBA3"/>
<feature type="transmembrane region" description="Helical" evidence="1">
    <location>
        <begin position="65"/>
        <end position="85"/>
    </location>
</feature>
<dbReference type="Proteomes" id="UP000030437">
    <property type="component" value="Unassembled WGS sequence"/>
</dbReference>
<reference evidence="2 3" key="1">
    <citation type="submission" date="2014-02" db="EMBL/GenBank/DDBJ databases">
        <title>Draft genome sequence of Lysinibacillus odysseyi NBRC 100172.</title>
        <authorList>
            <person name="Zhang F."/>
            <person name="Wang G."/>
            <person name="Zhang L."/>
        </authorList>
    </citation>
    <scope>NUCLEOTIDE SEQUENCE [LARGE SCALE GENOMIC DNA]</scope>
    <source>
        <strain evidence="2 3">NBRC 100172</strain>
    </source>
</reference>
<name>A0A0A3IBA3_9BACI</name>
<dbReference type="RefSeq" id="WP_036159208.1">
    <property type="nucleotide sequence ID" value="NZ_AVCX01000001.1"/>
</dbReference>
<dbReference type="STRING" id="1220589.CD32_22395"/>
<evidence type="ECO:0000313" key="2">
    <source>
        <dbReference type="EMBL" id="KGR82046.1"/>
    </source>
</evidence>
<proteinExistence type="predicted"/>
<evidence type="ECO:0000256" key="1">
    <source>
        <dbReference type="SAM" id="Phobius"/>
    </source>
</evidence>
<dbReference type="EMBL" id="JPVP01000060">
    <property type="protein sequence ID" value="KGR82046.1"/>
    <property type="molecule type" value="Genomic_DNA"/>
</dbReference>
<comment type="caution">
    <text evidence="2">The sequence shown here is derived from an EMBL/GenBank/DDBJ whole genome shotgun (WGS) entry which is preliminary data.</text>
</comment>
<sequence length="219" mass="24432">MDSFIFGLFAVGYVLLVIWGLRSNKKWTLSSMIYLVAAALIYDNTVYALGIAIGEGPILETLNLLRFWFHALFTPTLILFSVCAMSGANIKWAQQSWVLLIGVLFTITAMIVEYTMEIHGLILEPIKEYGALSYTFAGETSGPPVMILMVLFALLTAGIMLWWKAKWPWMLVGTAVMAFASAVPHHIDSNAITNAFELFLLFTLIWTKKKLDLKEIAAA</sequence>
<keyword evidence="1" id="KW-1133">Transmembrane helix</keyword>
<feature type="transmembrane region" description="Helical" evidence="1">
    <location>
        <begin position="33"/>
        <end position="53"/>
    </location>
</feature>
<gene>
    <name evidence="2" type="ORF">CD32_22395</name>
</gene>